<keyword evidence="1" id="KW-1185">Reference proteome</keyword>
<dbReference type="WBParaSite" id="nRc.2.0.1.t22499-RA">
    <property type="protein sequence ID" value="nRc.2.0.1.t22499-RA"/>
    <property type="gene ID" value="nRc.2.0.1.g22499"/>
</dbReference>
<dbReference type="AlphaFoldDB" id="A0A915J7Q5"/>
<accession>A0A915J7Q5</accession>
<sequence length="127" mass="14346">MEMLLRRQNKNDQVCVLFNPTQGGRVDTELKTLQKINVTYQTGETLSNIIIEEMKNSGLDLNFLVGQGLAEIAGSQISLPRLPSRQRARDGLEETTPATFYKSKVFEPFLDEIDENLTERFGSHQAT</sequence>
<protein>
    <submittedName>
        <fullName evidence="2">Uncharacterized protein</fullName>
    </submittedName>
</protein>
<name>A0A915J7Q5_ROMCU</name>
<evidence type="ECO:0000313" key="1">
    <source>
        <dbReference type="Proteomes" id="UP000887565"/>
    </source>
</evidence>
<dbReference type="Proteomes" id="UP000887565">
    <property type="component" value="Unplaced"/>
</dbReference>
<proteinExistence type="predicted"/>
<reference evidence="2" key="1">
    <citation type="submission" date="2022-11" db="UniProtKB">
        <authorList>
            <consortium name="WormBaseParasite"/>
        </authorList>
    </citation>
    <scope>IDENTIFICATION</scope>
</reference>
<evidence type="ECO:0000313" key="2">
    <source>
        <dbReference type="WBParaSite" id="nRc.2.0.1.t22499-RA"/>
    </source>
</evidence>
<organism evidence="1 2">
    <name type="scientific">Romanomermis culicivorax</name>
    <name type="common">Nematode worm</name>
    <dbReference type="NCBI Taxonomy" id="13658"/>
    <lineage>
        <taxon>Eukaryota</taxon>
        <taxon>Metazoa</taxon>
        <taxon>Ecdysozoa</taxon>
        <taxon>Nematoda</taxon>
        <taxon>Enoplea</taxon>
        <taxon>Dorylaimia</taxon>
        <taxon>Mermithida</taxon>
        <taxon>Mermithoidea</taxon>
        <taxon>Mermithidae</taxon>
        <taxon>Romanomermis</taxon>
    </lineage>
</organism>